<dbReference type="InterPro" id="IPR018062">
    <property type="entry name" value="HTH_AraC-typ_CS"/>
</dbReference>
<dbReference type="PANTHER" id="PTHR40055">
    <property type="entry name" value="TRANSCRIPTIONAL REGULATOR YGIV-RELATED"/>
    <property type="match status" value="1"/>
</dbReference>
<dbReference type="Gene3D" id="1.10.10.60">
    <property type="entry name" value="Homeodomain-like"/>
    <property type="match status" value="2"/>
</dbReference>
<proteinExistence type="predicted"/>
<evidence type="ECO:0000256" key="3">
    <source>
        <dbReference type="ARBA" id="ARBA00023163"/>
    </source>
</evidence>
<dbReference type="SUPFAM" id="SSF46689">
    <property type="entry name" value="Homeodomain-like"/>
    <property type="match status" value="2"/>
</dbReference>
<dbReference type="InterPro" id="IPR018060">
    <property type="entry name" value="HTH_AraC"/>
</dbReference>
<protein>
    <submittedName>
        <fullName evidence="5">AraC family transcriptional regulator</fullName>
    </submittedName>
</protein>
<dbReference type="AlphaFoldDB" id="A0AAU8MRI3"/>
<evidence type="ECO:0000256" key="1">
    <source>
        <dbReference type="ARBA" id="ARBA00023015"/>
    </source>
</evidence>
<feature type="domain" description="HTH araC/xylS-type" evidence="4">
    <location>
        <begin position="15"/>
        <end position="113"/>
    </location>
</feature>
<dbReference type="GO" id="GO:0003700">
    <property type="term" value="F:DNA-binding transcription factor activity"/>
    <property type="evidence" value="ECO:0007669"/>
    <property type="project" value="InterPro"/>
</dbReference>
<accession>A0AAU8MRI3</accession>
<dbReference type="Pfam" id="PF06445">
    <property type="entry name" value="GyrI-like"/>
    <property type="match status" value="1"/>
</dbReference>
<evidence type="ECO:0000256" key="2">
    <source>
        <dbReference type="ARBA" id="ARBA00023125"/>
    </source>
</evidence>
<dbReference type="GO" id="GO:0043565">
    <property type="term" value="F:sequence-specific DNA binding"/>
    <property type="evidence" value="ECO:0007669"/>
    <property type="project" value="InterPro"/>
</dbReference>
<name>A0AAU8MRI3_9GAMM</name>
<dbReference type="PANTHER" id="PTHR40055:SF1">
    <property type="entry name" value="TRANSCRIPTIONAL REGULATOR YGIV-RELATED"/>
    <property type="match status" value="1"/>
</dbReference>
<dbReference type="PROSITE" id="PS00041">
    <property type="entry name" value="HTH_ARAC_FAMILY_1"/>
    <property type="match status" value="1"/>
</dbReference>
<gene>
    <name evidence="5" type="ORF">ABU614_15920</name>
</gene>
<keyword evidence="3" id="KW-0804">Transcription</keyword>
<dbReference type="RefSeq" id="WP_363796755.1">
    <property type="nucleotide sequence ID" value="NZ_CP159925.1"/>
</dbReference>
<sequence length="286" mass="31527">MSRRNTFEQYSARIEKVVAFLSDRLDQPLTLAQLADAGHFSPFHFHRVYRGLMGETIASTQRRLRLHRAAAELIGNRQPIAQIAVRAGYGSVAAFTRAFGAVYGDAPAAFRKRRAALPALPGAAFDPTLETLMYTAQINTLAPIRVIALLHRGDYQTIGQSFHALYAWAGPRGLMRPDTRGIGIYYDSPADTPVEQLRSEACISASGESEPGEGMRRVEIAGGRHAVVVHTGPYAELQRAYDWLFCQWLPASGEEAGDAPVYEEYLNDPSQLPPAEWKTAICLPLK</sequence>
<dbReference type="Gene3D" id="3.20.80.10">
    <property type="entry name" value="Regulatory factor, effector binding domain"/>
    <property type="match status" value="1"/>
</dbReference>
<dbReference type="PROSITE" id="PS01124">
    <property type="entry name" value="HTH_ARAC_FAMILY_2"/>
    <property type="match status" value="1"/>
</dbReference>
<evidence type="ECO:0000313" key="5">
    <source>
        <dbReference type="EMBL" id="XCO73868.1"/>
    </source>
</evidence>
<dbReference type="EMBL" id="CP159925">
    <property type="protein sequence ID" value="XCO73868.1"/>
    <property type="molecule type" value="Genomic_DNA"/>
</dbReference>
<keyword evidence="1" id="KW-0805">Transcription regulation</keyword>
<dbReference type="Pfam" id="PF12833">
    <property type="entry name" value="HTH_18"/>
    <property type="match status" value="1"/>
</dbReference>
<dbReference type="SMART" id="SM00342">
    <property type="entry name" value="HTH_ARAC"/>
    <property type="match status" value="1"/>
</dbReference>
<keyword evidence="2" id="KW-0238">DNA-binding</keyword>
<reference evidence="5" key="1">
    <citation type="submission" date="2024-06" db="EMBL/GenBank/DDBJ databases">
        <authorList>
            <person name="Li S."/>
        </authorList>
    </citation>
    <scope>NUCLEOTIDE SEQUENCE</scope>
    <source>
        <strain evidence="5">SR10</strain>
    </source>
</reference>
<dbReference type="InterPro" id="IPR050908">
    <property type="entry name" value="SmbC-like"/>
</dbReference>
<dbReference type="InterPro" id="IPR010499">
    <property type="entry name" value="AraC_E-bd"/>
</dbReference>
<organism evidence="5">
    <name type="scientific">Lysobacter firmicutimachus</name>
    <dbReference type="NCBI Taxonomy" id="1792846"/>
    <lineage>
        <taxon>Bacteria</taxon>
        <taxon>Pseudomonadati</taxon>
        <taxon>Pseudomonadota</taxon>
        <taxon>Gammaproteobacteria</taxon>
        <taxon>Lysobacterales</taxon>
        <taxon>Lysobacteraceae</taxon>
        <taxon>Lysobacter</taxon>
    </lineage>
</organism>
<evidence type="ECO:0000259" key="4">
    <source>
        <dbReference type="PROSITE" id="PS01124"/>
    </source>
</evidence>
<dbReference type="SMART" id="SM00871">
    <property type="entry name" value="AraC_E_bind"/>
    <property type="match status" value="1"/>
</dbReference>
<dbReference type="InterPro" id="IPR029442">
    <property type="entry name" value="GyrI-like"/>
</dbReference>
<dbReference type="InterPro" id="IPR011256">
    <property type="entry name" value="Reg_factor_effector_dom_sf"/>
</dbReference>
<dbReference type="SUPFAM" id="SSF55136">
    <property type="entry name" value="Probable bacterial effector-binding domain"/>
    <property type="match status" value="1"/>
</dbReference>
<dbReference type="InterPro" id="IPR009057">
    <property type="entry name" value="Homeodomain-like_sf"/>
</dbReference>